<gene>
    <name evidence="2" type="ORF">clem_01590</name>
</gene>
<keyword evidence="3" id="KW-1185">Reference proteome</keyword>
<evidence type="ECO:0000313" key="3">
    <source>
        <dbReference type="Proteomes" id="UP000201728"/>
    </source>
</evidence>
<dbReference type="AlphaFoldDB" id="A0A222NZ63"/>
<reference evidence="3" key="1">
    <citation type="submission" date="2016-07" db="EMBL/GenBank/DDBJ databases">
        <authorList>
            <person name="Florea S."/>
            <person name="Webb J.S."/>
            <person name="Jaromczyk J."/>
            <person name="Schardl C.L."/>
        </authorList>
    </citation>
    <scope>NUCLEOTIDE SEQUENCE [LARGE SCALE GENOMIC DNA]</scope>
    <source>
        <strain evidence="3">CDC-D5610</strain>
    </source>
</reference>
<dbReference type="KEGG" id="lcd:clem_01590"/>
<dbReference type="Proteomes" id="UP000201728">
    <property type="component" value="Chromosome"/>
</dbReference>
<dbReference type="OrthoDB" id="5649075at2"/>
<organism evidence="2 3">
    <name type="scientific">Legionella clemsonensis</name>
    <dbReference type="NCBI Taxonomy" id="1867846"/>
    <lineage>
        <taxon>Bacteria</taxon>
        <taxon>Pseudomonadati</taxon>
        <taxon>Pseudomonadota</taxon>
        <taxon>Gammaproteobacteria</taxon>
        <taxon>Legionellales</taxon>
        <taxon>Legionellaceae</taxon>
        <taxon>Legionella</taxon>
    </lineage>
</organism>
<sequence>MTVGLSLEELEARLPELEWQMRDLGHMISTKTLPKGLFRLSEEASPAAFINEIKQDINSLTNYQNGHSGCYLAQRIQQKINVLVALCRLKVNPLPPPDNYYLNMITTRQHYVEALEKEIASLSKQRQALKSRLEQINEANQLNLHAEVGEIEKRLTLAQEAILRVTKW</sequence>
<evidence type="ECO:0000313" key="2">
    <source>
        <dbReference type="EMBL" id="ASQ44882.1"/>
    </source>
</evidence>
<evidence type="ECO:0000256" key="1">
    <source>
        <dbReference type="SAM" id="Coils"/>
    </source>
</evidence>
<keyword evidence="1" id="KW-0175">Coiled coil</keyword>
<dbReference type="RefSeq" id="WP_094090003.1">
    <property type="nucleotide sequence ID" value="NZ_CP016397.1"/>
</dbReference>
<proteinExistence type="predicted"/>
<dbReference type="EMBL" id="CP016397">
    <property type="protein sequence ID" value="ASQ44882.1"/>
    <property type="molecule type" value="Genomic_DNA"/>
</dbReference>
<accession>A0A222NZ63</accession>
<protein>
    <submittedName>
        <fullName evidence="2">Uncharacterized protein</fullName>
    </submittedName>
</protein>
<name>A0A222NZ63_9GAMM</name>
<feature type="coiled-coil region" evidence="1">
    <location>
        <begin position="112"/>
        <end position="139"/>
    </location>
</feature>